<dbReference type="InterPro" id="IPR050228">
    <property type="entry name" value="Carboxylesterase_BioH"/>
</dbReference>
<accession>A0A347WKN9</accession>
<evidence type="ECO:0000313" key="2">
    <source>
        <dbReference type="EMBL" id="AXY25646.1"/>
    </source>
</evidence>
<dbReference type="InterPro" id="IPR029058">
    <property type="entry name" value="AB_hydrolase_fold"/>
</dbReference>
<dbReference type="Proteomes" id="UP000263232">
    <property type="component" value="Chromosome"/>
</dbReference>
<dbReference type="GO" id="GO:0016787">
    <property type="term" value="F:hydrolase activity"/>
    <property type="evidence" value="ECO:0007669"/>
    <property type="project" value="UniProtKB-KW"/>
</dbReference>
<dbReference type="OrthoDB" id="252464at2"/>
<dbReference type="PANTHER" id="PTHR43194:SF2">
    <property type="entry name" value="PEROXISOMAL MEMBRANE PROTEIN LPX1"/>
    <property type="match status" value="1"/>
</dbReference>
<reference evidence="2 3" key="1">
    <citation type="submission" date="2017-09" db="EMBL/GenBank/DDBJ databases">
        <title>Complete genome sequence of Oxytococcus suis strain ZY16052.</title>
        <authorList>
            <person name="Li F."/>
        </authorList>
    </citation>
    <scope>NUCLEOTIDE SEQUENCE [LARGE SCALE GENOMIC DNA]</scope>
    <source>
        <strain evidence="2 3">ZY16052</strain>
    </source>
</reference>
<evidence type="ECO:0000259" key="1">
    <source>
        <dbReference type="Pfam" id="PF00561"/>
    </source>
</evidence>
<dbReference type="AlphaFoldDB" id="A0A347WKN9"/>
<keyword evidence="3" id="KW-1185">Reference proteome</keyword>
<protein>
    <submittedName>
        <fullName evidence="2">Alpha/beta hydrolase</fullName>
    </submittedName>
</protein>
<dbReference type="Pfam" id="PF00561">
    <property type="entry name" value="Abhydrolase_1"/>
    <property type="match status" value="1"/>
</dbReference>
<dbReference type="EMBL" id="CP023434">
    <property type="protein sequence ID" value="AXY25646.1"/>
    <property type="molecule type" value="Genomic_DNA"/>
</dbReference>
<feature type="domain" description="AB hydrolase-1" evidence="1">
    <location>
        <begin position="19"/>
        <end position="116"/>
    </location>
</feature>
<gene>
    <name evidence="2" type="ORF">CL176_06345</name>
</gene>
<sequence>MPVYPDLYDCVYGDPDKRPLVMVHGNGEDHTIFNEAASLLSEAFTVYTPDSPGHGQSYPVEEYHYESMAEAYIRYIERRELEKPVFYGFSDGGIIGLYIAIKRPDLLGQLIISGANTRPTGVYPRTYFATLVDYLRTGNPLAKLMLIEPNINYEELHRITVPTVVLAGEYDLIRPAHTRNIAKHIPNAHLDIIRGEDHGSYIIHSEQIAYLIYNYTH</sequence>
<dbReference type="InterPro" id="IPR000073">
    <property type="entry name" value="AB_hydrolase_1"/>
</dbReference>
<proteinExistence type="predicted"/>
<dbReference type="SUPFAM" id="SSF53474">
    <property type="entry name" value="alpha/beta-Hydrolases"/>
    <property type="match status" value="1"/>
</dbReference>
<evidence type="ECO:0000313" key="3">
    <source>
        <dbReference type="Proteomes" id="UP000263232"/>
    </source>
</evidence>
<dbReference type="RefSeq" id="WP_118990549.1">
    <property type="nucleotide sequence ID" value="NZ_CP023434.1"/>
</dbReference>
<name>A0A347WKN9_9LACT</name>
<organism evidence="2 3">
    <name type="scientific">Suicoccus acidiformans</name>
    <dbReference type="NCBI Taxonomy" id="2036206"/>
    <lineage>
        <taxon>Bacteria</taxon>
        <taxon>Bacillati</taxon>
        <taxon>Bacillota</taxon>
        <taxon>Bacilli</taxon>
        <taxon>Lactobacillales</taxon>
        <taxon>Aerococcaceae</taxon>
        <taxon>Suicoccus</taxon>
    </lineage>
</organism>
<dbReference type="Gene3D" id="3.40.50.1820">
    <property type="entry name" value="alpha/beta hydrolase"/>
    <property type="match status" value="1"/>
</dbReference>
<dbReference type="PANTHER" id="PTHR43194">
    <property type="entry name" value="HYDROLASE ALPHA/BETA FOLD FAMILY"/>
    <property type="match status" value="1"/>
</dbReference>
<keyword evidence="2" id="KW-0378">Hydrolase</keyword>
<dbReference type="KEGG" id="abae:CL176_06345"/>